<reference evidence="9 10" key="1">
    <citation type="submission" date="2025-04" db="UniProtKB">
        <authorList>
            <consortium name="RefSeq"/>
        </authorList>
    </citation>
    <scope>IDENTIFICATION</scope>
</reference>
<dbReference type="GO" id="GO:0007218">
    <property type="term" value="P:neuropeptide signaling pathway"/>
    <property type="evidence" value="ECO:0007669"/>
    <property type="project" value="UniProtKB-KW"/>
</dbReference>
<feature type="region of interest" description="Disordered" evidence="6">
    <location>
        <begin position="27"/>
        <end position="46"/>
    </location>
</feature>
<evidence type="ECO:0000256" key="2">
    <source>
        <dbReference type="ARBA" id="ARBA00007714"/>
    </source>
</evidence>
<dbReference type="GeneID" id="106744738"/>
<name>A0A6P3XAE8_DINQU</name>
<dbReference type="GO" id="GO:0005184">
    <property type="term" value="F:neuropeptide hormone activity"/>
    <property type="evidence" value="ECO:0007669"/>
    <property type="project" value="InterPro"/>
</dbReference>
<evidence type="ECO:0000313" key="8">
    <source>
        <dbReference type="Proteomes" id="UP000515204"/>
    </source>
</evidence>
<accession>A0A6P3XAE8</accession>
<evidence type="ECO:0000256" key="1">
    <source>
        <dbReference type="ARBA" id="ARBA00004613"/>
    </source>
</evidence>
<feature type="compositionally biased region" description="Basic and acidic residues" evidence="6">
    <location>
        <begin position="27"/>
        <end position="42"/>
    </location>
</feature>
<dbReference type="AlphaFoldDB" id="A0A6P3XAE8"/>
<evidence type="ECO:0000313" key="10">
    <source>
        <dbReference type="RefSeq" id="XP_014475247.1"/>
    </source>
</evidence>
<protein>
    <submittedName>
        <fullName evidence="9 10">PBAN-type neuropeptides-like</fullName>
    </submittedName>
</protein>
<dbReference type="Proteomes" id="UP000515204">
    <property type="component" value="Unplaced"/>
</dbReference>
<keyword evidence="5" id="KW-0527">Neuropeptide</keyword>
<sequence>MIVNRATSVYILASLLLCLTSSTSGEYESKEVSNSESSDKLAENNLNSCTDGVKRAAQELMNGMWFGPRLGRRRRSGERGPEIDALANILDGARWTLVKTPANDKRQTTQFTPRLGRGSSEDLFSYGDAMVDRSEEEDDQPLPPLFAPRLGRRLPWAPSPRLGRRLRDALRKM</sequence>
<keyword evidence="3" id="KW-0964">Secreted</keyword>
<gene>
    <name evidence="9 10" type="primary">LOC106744738</name>
</gene>
<evidence type="ECO:0000256" key="3">
    <source>
        <dbReference type="ARBA" id="ARBA00022525"/>
    </source>
</evidence>
<keyword evidence="7" id="KW-0732">Signal</keyword>
<dbReference type="PROSITE" id="PS00539">
    <property type="entry name" value="PYROKININ"/>
    <property type="match status" value="1"/>
</dbReference>
<feature type="chain" id="PRO_5044646732" evidence="7">
    <location>
        <begin position="26"/>
        <end position="173"/>
    </location>
</feature>
<evidence type="ECO:0000256" key="6">
    <source>
        <dbReference type="SAM" id="MobiDB-lite"/>
    </source>
</evidence>
<evidence type="ECO:0000256" key="7">
    <source>
        <dbReference type="SAM" id="SignalP"/>
    </source>
</evidence>
<dbReference type="KEGG" id="dqu:106744738"/>
<organism evidence="8 9">
    <name type="scientific">Dinoponera quadriceps</name>
    <name type="common">South American ant</name>
    <dbReference type="NCBI Taxonomy" id="609295"/>
    <lineage>
        <taxon>Eukaryota</taxon>
        <taxon>Metazoa</taxon>
        <taxon>Ecdysozoa</taxon>
        <taxon>Arthropoda</taxon>
        <taxon>Hexapoda</taxon>
        <taxon>Insecta</taxon>
        <taxon>Pterygota</taxon>
        <taxon>Neoptera</taxon>
        <taxon>Endopterygota</taxon>
        <taxon>Hymenoptera</taxon>
        <taxon>Apocrita</taxon>
        <taxon>Aculeata</taxon>
        <taxon>Formicoidea</taxon>
        <taxon>Formicidae</taxon>
        <taxon>Ponerinae</taxon>
        <taxon>Ponerini</taxon>
        <taxon>Dinoponera</taxon>
    </lineage>
</organism>
<dbReference type="InterPro" id="IPR001484">
    <property type="entry name" value="Pyrokinin_CS"/>
</dbReference>
<evidence type="ECO:0000313" key="9">
    <source>
        <dbReference type="RefSeq" id="XP_014475238.1"/>
    </source>
</evidence>
<keyword evidence="8" id="KW-1185">Reference proteome</keyword>
<dbReference type="CTD" id="692749"/>
<proteinExistence type="inferred from homology"/>
<keyword evidence="4" id="KW-0027">Amidation</keyword>
<feature type="signal peptide" evidence="7">
    <location>
        <begin position="1"/>
        <end position="25"/>
    </location>
</feature>
<dbReference type="RefSeq" id="XP_014475247.1">
    <property type="nucleotide sequence ID" value="XM_014619761.1"/>
</dbReference>
<dbReference type="OrthoDB" id="6424205at2759"/>
<dbReference type="GO" id="GO:0005576">
    <property type="term" value="C:extracellular region"/>
    <property type="evidence" value="ECO:0007669"/>
    <property type="project" value="UniProtKB-SubCell"/>
</dbReference>
<comment type="similarity">
    <text evidence="2">Belongs to the pyrokinin family.</text>
</comment>
<comment type="subcellular location">
    <subcellularLocation>
        <location evidence="1">Secreted</location>
    </subcellularLocation>
</comment>
<evidence type="ECO:0000256" key="4">
    <source>
        <dbReference type="ARBA" id="ARBA00022815"/>
    </source>
</evidence>
<dbReference type="RefSeq" id="XP_014475238.1">
    <property type="nucleotide sequence ID" value="XM_014619752.1"/>
</dbReference>
<evidence type="ECO:0000256" key="5">
    <source>
        <dbReference type="ARBA" id="ARBA00023320"/>
    </source>
</evidence>